<evidence type="ECO:0000313" key="2">
    <source>
        <dbReference type="EMBL" id="WFP94971.1"/>
    </source>
</evidence>
<proteinExistence type="predicted"/>
<reference evidence="2 3" key="1">
    <citation type="submission" date="2023-03" db="EMBL/GenBank/DDBJ databases">
        <title>Comparative genome and transcriptome analysis combination mining strategies for increasing vitamin B12 production of Ensifer adhaerens strain.</title>
        <authorList>
            <person name="Yongheng L."/>
        </authorList>
    </citation>
    <scope>NUCLEOTIDE SEQUENCE [LARGE SCALE GENOMIC DNA]</scope>
    <source>
        <strain evidence="2 3">Casida A-T305</strain>
        <plasmid evidence="2 3">unnamedB</plasmid>
    </source>
</reference>
<organism evidence="2 3">
    <name type="scientific">Ensifer adhaerens</name>
    <name type="common">Sinorhizobium morelense</name>
    <dbReference type="NCBI Taxonomy" id="106592"/>
    <lineage>
        <taxon>Bacteria</taxon>
        <taxon>Pseudomonadati</taxon>
        <taxon>Pseudomonadota</taxon>
        <taxon>Alphaproteobacteria</taxon>
        <taxon>Hyphomicrobiales</taxon>
        <taxon>Rhizobiaceae</taxon>
        <taxon>Sinorhizobium/Ensifer group</taxon>
        <taxon>Ensifer</taxon>
    </lineage>
</organism>
<gene>
    <name evidence="2" type="ORF">P4B07_28180</name>
</gene>
<evidence type="ECO:0008006" key="4">
    <source>
        <dbReference type="Google" id="ProtNLM"/>
    </source>
</evidence>
<accession>A0ABY8HS82</accession>
<protein>
    <recommendedName>
        <fullName evidence="4">Anti-sigma factor NepR domain-containing protein</fullName>
    </recommendedName>
</protein>
<dbReference type="GeneID" id="29522243"/>
<sequence length="80" mass="9017">MTNHTHSREWKDDLRLKLEELIDTFVVEGVRQEDIFDAIRDQLPGLRDALARDPDPAEDSSGGILDEPSNDWPSAISGKD</sequence>
<feature type="region of interest" description="Disordered" evidence="1">
    <location>
        <begin position="48"/>
        <end position="80"/>
    </location>
</feature>
<dbReference type="EMBL" id="CP121310">
    <property type="protein sequence ID" value="WFP94971.1"/>
    <property type="molecule type" value="Genomic_DNA"/>
</dbReference>
<keyword evidence="3" id="KW-1185">Reference proteome</keyword>
<evidence type="ECO:0000256" key="1">
    <source>
        <dbReference type="SAM" id="MobiDB-lite"/>
    </source>
</evidence>
<dbReference type="RefSeq" id="WP_034803258.1">
    <property type="nucleotide sequence ID" value="NZ_CP015882.1"/>
</dbReference>
<dbReference type="Proteomes" id="UP001214094">
    <property type="component" value="Plasmid unnamedB"/>
</dbReference>
<name>A0ABY8HS82_ENSAD</name>
<evidence type="ECO:0000313" key="3">
    <source>
        <dbReference type="Proteomes" id="UP001214094"/>
    </source>
</evidence>
<geneLocation type="plasmid" evidence="2 3">
    <name>unnamedB</name>
</geneLocation>
<keyword evidence="2" id="KW-0614">Plasmid</keyword>